<feature type="compositionally biased region" description="Low complexity" evidence="1">
    <location>
        <begin position="33"/>
        <end position="53"/>
    </location>
</feature>
<feature type="non-terminal residue" evidence="2">
    <location>
        <position position="1"/>
    </location>
</feature>
<dbReference type="AlphaFoldDB" id="A0A6J4LYL7"/>
<feature type="compositionally biased region" description="Basic residues" evidence="1">
    <location>
        <begin position="184"/>
        <end position="214"/>
    </location>
</feature>
<feature type="compositionally biased region" description="Basic and acidic residues" evidence="1">
    <location>
        <begin position="54"/>
        <end position="68"/>
    </location>
</feature>
<sequence>GHPPRAAPPNASPRRLVAGRAARGGLPRRLRRVVGSGSPSGRRARAAAGAAPARARDRAARRDAEHPQRRPRHGRGARFLRFVVEGWRAPPAGAVQRPGALDAADVERDGLGGRPRAARRPDLLRALGVLQRAELGLRRARPHGLPLGQLPRAGRRLTGERVLRAELDAPQAALPVVHREHPARQRYRRASHRARRQPRRGARAARRRVSSQAL</sequence>
<name>A0A6J4LYL7_9BACT</name>
<proteinExistence type="predicted"/>
<feature type="non-terminal residue" evidence="2">
    <location>
        <position position="214"/>
    </location>
</feature>
<gene>
    <name evidence="2" type="ORF">AVDCRST_MAG40-2607</name>
</gene>
<feature type="compositionally biased region" description="Low complexity" evidence="1">
    <location>
        <begin position="12"/>
        <end position="25"/>
    </location>
</feature>
<accession>A0A6J4LYL7</accession>
<dbReference type="EMBL" id="CADCTX010000737">
    <property type="protein sequence ID" value="CAA9345340.1"/>
    <property type="molecule type" value="Genomic_DNA"/>
</dbReference>
<organism evidence="2">
    <name type="scientific">uncultured Gemmatimonadaceae bacterium</name>
    <dbReference type="NCBI Taxonomy" id="246130"/>
    <lineage>
        <taxon>Bacteria</taxon>
        <taxon>Pseudomonadati</taxon>
        <taxon>Gemmatimonadota</taxon>
        <taxon>Gemmatimonadia</taxon>
        <taxon>Gemmatimonadales</taxon>
        <taxon>Gemmatimonadaceae</taxon>
        <taxon>environmental samples</taxon>
    </lineage>
</organism>
<reference evidence="2" key="1">
    <citation type="submission" date="2020-02" db="EMBL/GenBank/DDBJ databases">
        <authorList>
            <person name="Meier V. D."/>
        </authorList>
    </citation>
    <scope>NUCLEOTIDE SEQUENCE</scope>
    <source>
        <strain evidence="2">AVDCRST_MAG40</strain>
    </source>
</reference>
<feature type="region of interest" description="Disordered" evidence="1">
    <location>
        <begin position="1"/>
        <end position="76"/>
    </location>
</feature>
<evidence type="ECO:0000256" key="1">
    <source>
        <dbReference type="SAM" id="MobiDB-lite"/>
    </source>
</evidence>
<feature type="region of interest" description="Disordered" evidence="1">
    <location>
        <begin position="180"/>
        <end position="214"/>
    </location>
</feature>
<protein>
    <submittedName>
        <fullName evidence="2">Uncharacterized protein</fullName>
    </submittedName>
</protein>
<evidence type="ECO:0000313" key="2">
    <source>
        <dbReference type="EMBL" id="CAA9345340.1"/>
    </source>
</evidence>
<feature type="compositionally biased region" description="Pro residues" evidence="1">
    <location>
        <begin position="1"/>
        <end position="11"/>
    </location>
</feature>